<evidence type="ECO:0000313" key="3">
    <source>
        <dbReference type="Proteomes" id="UP001459277"/>
    </source>
</evidence>
<comment type="caution">
    <text evidence="2">The sequence shown here is derived from an EMBL/GenBank/DDBJ whole genome shotgun (WGS) entry which is preliminary data.</text>
</comment>
<accession>A0AAW2DS34</accession>
<feature type="region of interest" description="Disordered" evidence="1">
    <location>
        <begin position="163"/>
        <end position="189"/>
    </location>
</feature>
<organism evidence="2 3">
    <name type="scientific">Lithocarpus litseifolius</name>
    <dbReference type="NCBI Taxonomy" id="425828"/>
    <lineage>
        <taxon>Eukaryota</taxon>
        <taxon>Viridiplantae</taxon>
        <taxon>Streptophyta</taxon>
        <taxon>Embryophyta</taxon>
        <taxon>Tracheophyta</taxon>
        <taxon>Spermatophyta</taxon>
        <taxon>Magnoliopsida</taxon>
        <taxon>eudicotyledons</taxon>
        <taxon>Gunneridae</taxon>
        <taxon>Pentapetalae</taxon>
        <taxon>rosids</taxon>
        <taxon>fabids</taxon>
        <taxon>Fagales</taxon>
        <taxon>Fagaceae</taxon>
        <taxon>Lithocarpus</taxon>
    </lineage>
</organism>
<feature type="compositionally biased region" description="Low complexity" evidence="1">
    <location>
        <begin position="171"/>
        <end position="189"/>
    </location>
</feature>
<feature type="region of interest" description="Disordered" evidence="1">
    <location>
        <begin position="224"/>
        <end position="278"/>
    </location>
</feature>
<keyword evidence="3" id="KW-1185">Reference proteome</keyword>
<proteinExistence type="predicted"/>
<feature type="compositionally biased region" description="Polar residues" evidence="1">
    <location>
        <begin position="268"/>
        <end position="278"/>
    </location>
</feature>
<feature type="compositionally biased region" description="Polar residues" evidence="1">
    <location>
        <begin position="1"/>
        <end position="12"/>
    </location>
</feature>
<dbReference type="Proteomes" id="UP001459277">
    <property type="component" value="Unassembled WGS sequence"/>
</dbReference>
<name>A0AAW2DS34_9ROSI</name>
<feature type="compositionally biased region" description="Acidic residues" evidence="1">
    <location>
        <begin position="237"/>
        <end position="249"/>
    </location>
</feature>
<dbReference type="AlphaFoldDB" id="A0AAW2DS34"/>
<sequence length="278" mass="30740">MYLSQNPFRSGATSSSDPTPSNPTPSSVWFRDDKARQDFSKTFSRHGIHSKRQVVLSDFFDTDLPTVIYSRGWESLCDIRVTCPFMIIEEFYSNMHGFDTIYLISSLTLEEYIYKDTVTHDKHIFPSAITRIPRHEYVSYPESPHFIVIGAISAATIRQSKAQLRPKRPLTETATSLASSAPSTSAPSSSAVGVTLKAVMAQLQCMDASLNTLTTKLYQAHLGGFIESPSPSPSPEAIEDEDDDGDFDSDANTTVDKDANSFGDDEMTASQRLTLCHS</sequence>
<evidence type="ECO:0000313" key="2">
    <source>
        <dbReference type="EMBL" id="KAL0012617.1"/>
    </source>
</evidence>
<reference evidence="2 3" key="1">
    <citation type="submission" date="2024-01" db="EMBL/GenBank/DDBJ databases">
        <title>A telomere-to-telomere, gap-free genome of sweet tea (Lithocarpus litseifolius).</title>
        <authorList>
            <person name="Zhou J."/>
        </authorList>
    </citation>
    <scope>NUCLEOTIDE SEQUENCE [LARGE SCALE GENOMIC DNA]</scope>
    <source>
        <strain evidence="2">Zhou-2022a</strain>
        <tissue evidence="2">Leaf</tissue>
    </source>
</reference>
<feature type="compositionally biased region" description="Low complexity" evidence="1">
    <location>
        <begin position="13"/>
        <end position="27"/>
    </location>
</feature>
<feature type="region of interest" description="Disordered" evidence="1">
    <location>
        <begin position="1"/>
        <end position="28"/>
    </location>
</feature>
<protein>
    <submittedName>
        <fullName evidence="2">Uncharacterized protein</fullName>
    </submittedName>
</protein>
<gene>
    <name evidence="2" type="ORF">SO802_007725</name>
</gene>
<evidence type="ECO:0000256" key="1">
    <source>
        <dbReference type="SAM" id="MobiDB-lite"/>
    </source>
</evidence>
<dbReference type="EMBL" id="JAZDWU010000002">
    <property type="protein sequence ID" value="KAL0012617.1"/>
    <property type="molecule type" value="Genomic_DNA"/>
</dbReference>